<dbReference type="GO" id="GO:0044167">
    <property type="term" value="C:host cell endoplasmic reticulum membrane"/>
    <property type="evidence" value="ECO:0007669"/>
    <property type="project" value="UniProtKB-SubCell"/>
</dbReference>
<keyword evidence="8" id="KW-0519">Myristate</keyword>
<organism evidence="19 20">
    <name type="scientific">Gammapolyomavirus corvi</name>
    <dbReference type="NCBI Taxonomy" id="1891748"/>
    <lineage>
        <taxon>Viruses</taxon>
        <taxon>Monodnaviria</taxon>
        <taxon>Shotokuvirae</taxon>
        <taxon>Cossaviricota</taxon>
        <taxon>Papovaviricetes</taxon>
        <taxon>Sepolyvirales</taxon>
        <taxon>Polyomaviridae</taxon>
        <taxon>Gammapolyomavirus</taxon>
    </lineage>
</organism>
<keyword evidence="12" id="KW-0238">DNA-binding</keyword>
<comment type="subcellular location">
    <subcellularLocation>
        <location evidence="3">Host endoplasmic reticulum membrane</location>
    </subcellularLocation>
    <subcellularLocation>
        <location evidence="1">Host nucleus</location>
    </subcellularLocation>
    <subcellularLocation>
        <location evidence="2">Virion</location>
    </subcellularLocation>
</comment>
<feature type="region of interest" description="Disordered" evidence="18">
    <location>
        <begin position="298"/>
        <end position="333"/>
    </location>
</feature>
<evidence type="ECO:0000256" key="9">
    <source>
        <dbReference type="ARBA" id="ARBA00022844"/>
    </source>
</evidence>
<evidence type="ECO:0000256" key="7">
    <source>
        <dbReference type="ARBA" id="ARBA00022562"/>
    </source>
</evidence>
<dbReference type="GO" id="GO:0046718">
    <property type="term" value="P:symbiont entry into host cell"/>
    <property type="evidence" value="ECO:0007669"/>
    <property type="project" value="UniProtKB-KW"/>
</dbReference>
<keyword evidence="5" id="KW-1163">Viral penetration into host nucleus</keyword>
<evidence type="ECO:0000256" key="4">
    <source>
        <dbReference type="ARBA" id="ARBA00006444"/>
    </source>
</evidence>
<evidence type="ECO:0000256" key="5">
    <source>
        <dbReference type="ARBA" id="ARBA00022524"/>
    </source>
</evidence>
<keyword evidence="10" id="KW-1043">Host membrane</keyword>
<evidence type="ECO:0000256" key="15">
    <source>
        <dbReference type="ARBA" id="ARBA00023288"/>
    </source>
</evidence>
<keyword evidence="7" id="KW-1048">Host nucleus</keyword>
<evidence type="ECO:0000256" key="14">
    <source>
        <dbReference type="ARBA" id="ARBA00023184"/>
    </source>
</evidence>
<evidence type="ECO:0000256" key="12">
    <source>
        <dbReference type="ARBA" id="ARBA00023125"/>
    </source>
</evidence>
<dbReference type="GO" id="GO:0005198">
    <property type="term" value="F:structural molecule activity"/>
    <property type="evidence" value="ECO:0007669"/>
    <property type="project" value="UniProtKB-UniRule"/>
</dbReference>
<keyword evidence="14" id="KW-1038">Host endoplasmic reticulum</keyword>
<evidence type="ECO:0000256" key="2">
    <source>
        <dbReference type="ARBA" id="ARBA00004328"/>
    </source>
</evidence>
<evidence type="ECO:0000256" key="10">
    <source>
        <dbReference type="ARBA" id="ARBA00022870"/>
    </source>
</evidence>
<keyword evidence="11" id="KW-0426">Late protein</keyword>
<evidence type="ECO:0000256" key="13">
    <source>
        <dbReference type="ARBA" id="ARBA00023136"/>
    </source>
</evidence>
<evidence type="ECO:0000256" key="8">
    <source>
        <dbReference type="ARBA" id="ARBA00022707"/>
    </source>
</evidence>
<dbReference type="RefSeq" id="YP_529825.1">
    <property type="nucleotide sequence ID" value="NC_007922.1"/>
</dbReference>
<evidence type="ECO:0000256" key="18">
    <source>
        <dbReference type="SAM" id="MobiDB-lite"/>
    </source>
</evidence>
<keyword evidence="15" id="KW-0449">Lipoprotein</keyword>
<dbReference type="PIRSF" id="PIRSF003377">
    <property type="entry name" value="Polyoma_coat2"/>
    <property type="match status" value="1"/>
</dbReference>
<dbReference type="EMBL" id="DQ192570">
    <property type="protein sequence ID" value="ABB04264.1"/>
    <property type="molecule type" value="Genomic_DNA"/>
</dbReference>
<dbReference type="GO" id="GO:0019028">
    <property type="term" value="C:viral capsid"/>
    <property type="evidence" value="ECO:0007669"/>
    <property type="project" value="UniProtKB-UniRule"/>
</dbReference>
<protein>
    <recommendedName>
        <fullName evidence="17">Minor capsid protein</fullName>
    </recommendedName>
</protein>
<evidence type="ECO:0000256" key="16">
    <source>
        <dbReference type="ARBA" id="ARBA00023296"/>
    </source>
</evidence>
<keyword evidence="13" id="KW-0472">Membrane</keyword>
<sequence>MGAVLAILSGLGEAAAATGFSIEAILAGEALAALEAQISALTVIEGLSEAEALTALGLTAETAGVIAGAPQALADAMGLALSGYTGLSGVPISAAFYHYFQGNPKKMALQVWTPNIDYLFPGVNSFVDALYHVNPLDWGPSLFRDLGQQIWDFIIQTGRRHLGDATRAAVEQSASTLFDLLARATESATWYVVETPVSTYRFLEDYYRQAPILRPDARRGLAIGMRDDILEPIPVPQRLEKVAEFPKLEEPSGQKVAPTLAPGGAHQRSCPDWMLPLILGLYGTVFPGWKAEVQLLENQEHGPQKTPRRRTLPRSQAPYQGRHRSLRSKNRSR</sequence>
<dbReference type="GeneID" id="5130551"/>
<evidence type="ECO:0000256" key="17">
    <source>
        <dbReference type="PIRNR" id="PIRNR003377"/>
    </source>
</evidence>
<keyword evidence="6 17" id="KW-0167">Capsid protein</keyword>
<name>Q20HY5_9POLY</name>
<reference evidence="19 20" key="1">
    <citation type="journal article" date="2006" name="J. Virol.">
        <title>Characterization of two novel polyomaviruses of birds by using multiply primed rolling-circle amplification of their genomes.</title>
        <authorList>
            <person name="Johne R."/>
            <person name="Wittig W."/>
            <person name="Fernandez-de-Luco D."/>
            <person name="Hofle U."/>
            <person name="Muller H."/>
        </authorList>
    </citation>
    <scope>NUCLEOTIDE SEQUENCE [LARGE SCALE GENOMIC DNA]</scope>
</reference>
<dbReference type="GO" id="GO:0043657">
    <property type="term" value="C:host cell"/>
    <property type="evidence" value="ECO:0007669"/>
    <property type="project" value="GOC"/>
</dbReference>
<dbReference type="InterPro" id="IPR001070">
    <property type="entry name" value="Polyoma_coat_VP2"/>
</dbReference>
<dbReference type="Pfam" id="PF00761">
    <property type="entry name" value="Polyoma_coat2"/>
    <property type="match status" value="1"/>
</dbReference>
<evidence type="ECO:0000313" key="20">
    <source>
        <dbReference type="Proteomes" id="UP000127404"/>
    </source>
</evidence>
<evidence type="ECO:0000256" key="11">
    <source>
        <dbReference type="ARBA" id="ARBA00022921"/>
    </source>
</evidence>
<accession>Q20HY5</accession>
<dbReference type="GO" id="GO:0042025">
    <property type="term" value="C:host cell nucleus"/>
    <property type="evidence" value="ECO:0007669"/>
    <property type="project" value="UniProtKB-SubCell"/>
</dbReference>
<dbReference type="KEGG" id="vg:5130551"/>
<proteinExistence type="inferred from homology"/>
<evidence type="ECO:0000256" key="6">
    <source>
        <dbReference type="ARBA" id="ARBA00022561"/>
    </source>
</evidence>
<dbReference type="Proteomes" id="UP000127404">
    <property type="component" value="Segment"/>
</dbReference>
<keyword evidence="20" id="KW-1185">Reference proteome</keyword>
<dbReference type="GO" id="GO:0075732">
    <property type="term" value="P:viral penetration into host nucleus"/>
    <property type="evidence" value="ECO:0007669"/>
    <property type="project" value="UniProtKB-KW"/>
</dbReference>
<comment type="similarity">
    <text evidence="4 17">Belongs to the polyomaviruses capsid protein VP2 family.</text>
</comment>
<evidence type="ECO:0000256" key="1">
    <source>
        <dbReference type="ARBA" id="ARBA00004147"/>
    </source>
</evidence>
<feature type="compositionally biased region" description="Basic residues" evidence="18">
    <location>
        <begin position="321"/>
        <end position="333"/>
    </location>
</feature>
<evidence type="ECO:0000313" key="19">
    <source>
        <dbReference type="EMBL" id="ABB04264.1"/>
    </source>
</evidence>
<keyword evidence="9 17" id="KW-0946">Virion</keyword>
<evidence type="ECO:0000256" key="3">
    <source>
        <dbReference type="ARBA" id="ARBA00004625"/>
    </source>
</evidence>
<keyword evidence="16" id="KW-1160">Virus entry into host cell</keyword>
<dbReference type="GO" id="GO:0003677">
    <property type="term" value="F:DNA binding"/>
    <property type="evidence" value="ECO:0007669"/>
    <property type="project" value="UniProtKB-KW"/>
</dbReference>